<evidence type="ECO:0000256" key="9">
    <source>
        <dbReference type="PROSITE-ProRule" id="PRU01049"/>
    </source>
</evidence>
<dbReference type="GO" id="GO:0042254">
    <property type="term" value="P:ribosome biogenesis"/>
    <property type="evidence" value="ECO:0007669"/>
    <property type="project" value="UniProtKB-KW"/>
</dbReference>
<feature type="compositionally biased region" description="Basic and acidic residues" evidence="11">
    <location>
        <begin position="440"/>
        <end position="450"/>
    </location>
</feature>
<dbReference type="CDD" id="cd01894">
    <property type="entry name" value="EngA1"/>
    <property type="match status" value="1"/>
</dbReference>
<feature type="binding site" evidence="8">
    <location>
        <begin position="120"/>
        <end position="123"/>
    </location>
    <ligand>
        <name>GTP</name>
        <dbReference type="ChEBI" id="CHEBI:37565"/>
        <label>1</label>
    </ligand>
</feature>
<dbReference type="InterPro" id="IPR005225">
    <property type="entry name" value="Small_GTP-bd"/>
</dbReference>
<feature type="region of interest" description="Disordered" evidence="11">
    <location>
        <begin position="440"/>
        <end position="500"/>
    </location>
</feature>
<dbReference type="Proteomes" id="UP000319576">
    <property type="component" value="Chromosome"/>
</dbReference>
<evidence type="ECO:0000256" key="11">
    <source>
        <dbReference type="SAM" id="MobiDB-lite"/>
    </source>
</evidence>
<dbReference type="PRINTS" id="PR00326">
    <property type="entry name" value="GTP1OBG"/>
</dbReference>
<accession>A0A517XYM0</accession>
<keyword evidence="6 8" id="KW-0342">GTP-binding</keyword>
<keyword evidence="4 10" id="KW-0677">Repeat</keyword>
<comment type="function">
    <text evidence="8 10">GTPase that plays an essential role in the late steps of ribosome biogenesis.</text>
</comment>
<feature type="binding site" evidence="8">
    <location>
        <begin position="296"/>
        <end position="299"/>
    </location>
    <ligand>
        <name>GTP</name>
        <dbReference type="ChEBI" id="CHEBI:37565"/>
        <label>2</label>
    </ligand>
</feature>
<comment type="subunit">
    <text evidence="8">Associates with the 50S ribosomal subunit.</text>
</comment>
<dbReference type="CDD" id="cd01895">
    <property type="entry name" value="EngA2"/>
    <property type="match status" value="1"/>
</dbReference>
<dbReference type="InterPro" id="IPR032859">
    <property type="entry name" value="KH_dom-like"/>
</dbReference>
<evidence type="ECO:0000256" key="3">
    <source>
        <dbReference type="ARBA" id="ARBA00022517"/>
    </source>
</evidence>
<feature type="domain" description="EngA-type G" evidence="12">
    <location>
        <begin position="178"/>
        <end position="352"/>
    </location>
</feature>
<evidence type="ECO:0000256" key="1">
    <source>
        <dbReference type="ARBA" id="ARBA00008279"/>
    </source>
</evidence>
<dbReference type="InterPro" id="IPR006073">
    <property type="entry name" value="GTP-bd"/>
</dbReference>
<organism evidence="13 14">
    <name type="scientific">Urbifossiella limnaea</name>
    <dbReference type="NCBI Taxonomy" id="2528023"/>
    <lineage>
        <taxon>Bacteria</taxon>
        <taxon>Pseudomonadati</taxon>
        <taxon>Planctomycetota</taxon>
        <taxon>Planctomycetia</taxon>
        <taxon>Gemmatales</taxon>
        <taxon>Gemmataceae</taxon>
        <taxon>Urbifossiella</taxon>
    </lineage>
</organism>
<evidence type="ECO:0000256" key="7">
    <source>
        <dbReference type="ARBA" id="ARBA00032345"/>
    </source>
</evidence>
<evidence type="ECO:0000259" key="12">
    <source>
        <dbReference type="PROSITE" id="PS51712"/>
    </source>
</evidence>
<dbReference type="AlphaFoldDB" id="A0A517XYM0"/>
<keyword evidence="5 8" id="KW-0547">Nucleotide-binding</keyword>
<dbReference type="KEGG" id="uli:ETAA1_45890"/>
<dbReference type="InterPro" id="IPR027417">
    <property type="entry name" value="P-loop_NTPase"/>
</dbReference>
<feature type="binding site" evidence="8">
    <location>
        <begin position="184"/>
        <end position="191"/>
    </location>
    <ligand>
        <name>GTP</name>
        <dbReference type="ChEBI" id="CHEBI:37565"/>
        <label>2</label>
    </ligand>
</feature>
<evidence type="ECO:0000256" key="5">
    <source>
        <dbReference type="ARBA" id="ARBA00022741"/>
    </source>
</evidence>
<proteinExistence type="inferred from homology"/>
<dbReference type="GO" id="GO:0005525">
    <property type="term" value="F:GTP binding"/>
    <property type="evidence" value="ECO:0007669"/>
    <property type="project" value="UniProtKB-UniRule"/>
</dbReference>
<keyword evidence="3 8" id="KW-0690">Ribosome biogenesis</keyword>
<dbReference type="NCBIfam" id="TIGR00231">
    <property type="entry name" value="small_GTP"/>
    <property type="match status" value="2"/>
</dbReference>
<dbReference type="NCBIfam" id="TIGR03594">
    <property type="entry name" value="GTPase_EngA"/>
    <property type="match status" value="1"/>
</dbReference>
<feature type="binding site" evidence="8">
    <location>
        <begin position="231"/>
        <end position="235"/>
    </location>
    <ligand>
        <name>GTP</name>
        <dbReference type="ChEBI" id="CHEBI:37565"/>
        <label>2</label>
    </ligand>
</feature>
<dbReference type="InterPro" id="IPR015946">
    <property type="entry name" value="KH_dom-like_a/b"/>
</dbReference>
<dbReference type="PANTHER" id="PTHR43834">
    <property type="entry name" value="GTPASE DER"/>
    <property type="match status" value="1"/>
</dbReference>
<dbReference type="RefSeq" id="WP_145242478.1">
    <property type="nucleotide sequence ID" value="NZ_CP036273.1"/>
</dbReference>
<dbReference type="SUPFAM" id="SSF52540">
    <property type="entry name" value="P-loop containing nucleoside triphosphate hydrolases"/>
    <property type="match status" value="2"/>
</dbReference>
<dbReference type="Pfam" id="PF01926">
    <property type="entry name" value="MMR_HSR1"/>
    <property type="match status" value="2"/>
</dbReference>
<evidence type="ECO:0000256" key="6">
    <source>
        <dbReference type="ARBA" id="ARBA00023134"/>
    </source>
</evidence>
<sequence>MPLPIVAIVGRPNVGKSSLFNWLAGRRISIVDPTAGVTRDRVSTVIEVGDRFCELMDTGGMGIQDKDDLTADVENQIRVAIEQAAVVLYLVDIRDGVVPLDEEVARRLRTVGKPVVFVANKADTDRIGTLGGEFNRLGFGDPIRVSAEQKLGRQELLEAVLPVLPPDTGELPPTDPTLKLAIVGRRNVGKSTFINSLAEADRVIVSEVPGTTRDSIDVRFERDGKAFLAIDTAGVQKRTSIADSIEFYSAHRAERSVRRADVVVQFFDARHRVGRVDKQLAGYILEHHKPAIFVVNKWDLVKESMTTEKMGTYMRAMFPMLEHVPIAFITAKVGKNVLRLLQLAVQLHKQAGARVTTGDLNRVIRHAVEMSPPPMSGNRAPKIFYATQVGTYPPTIVLFTNGPEHFEDTYVRYLTKALRENFPFSEVALKVVLRARGEGPVRSADVRAEEEAGEEPADEVPVLRAPPRRAQPEADAKPPALPPRRPRKKKQQKEPGTWEL</sequence>
<evidence type="ECO:0000256" key="4">
    <source>
        <dbReference type="ARBA" id="ARBA00022737"/>
    </source>
</evidence>
<evidence type="ECO:0000256" key="2">
    <source>
        <dbReference type="ARBA" id="ARBA00020953"/>
    </source>
</evidence>
<dbReference type="InterPro" id="IPR031166">
    <property type="entry name" value="G_ENGA"/>
</dbReference>
<dbReference type="PROSITE" id="PS51712">
    <property type="entry name" value="G_ENGA"/>
    <property type="match status" value="2"/>
</dbReference>
<feature type="binding site" evidence="8">
    <location>
        <begin position="57"/>
        <end position="61"/>
    </location>
    <ligand>
        <name>GTP</name>
        <dbReference type="ChEBI" id="CHEBI:37565"/>
        <label>1</label>
    </ligand>
</feature>
<dbReference type="EMBL" id="CP036273">
    <property type="protein sequence ID" value="QDU22606.1"/>
    <property type="molecule type" value="Genomic_DNA"/>
</dbReference>
<keyword evidence="14" id="KW-1185">Reference proteome</keyword>
<name>A0A517XYM0_9BACT</name>
<dbReference type="PIRSF" id="PIRSF006485">
    <property type="entry name" value="GTP-binding_EngA"/>
    <property type="match status" value="1"/>
</dbReference>
<dbReference type="FunFam" id="3.30.300.20:FF:000004">
    <property type="entry name" value="GTPase Der"/>
    <property type="match status" value="1"/>
</dbReference>
<evidence type="ECO:0000313" key="14">
    <source>
        <dbReference type="Proteomes" id="UP000319576"/>
    </source>
</evidence>
<dbReference type="HAMAP" id="MF_00195">
    <property type="entry name" value="GTPase_Der"/>
    <property type="match status" value="1"/>
</dbReference>
<feature type="binding site" evidence="8">
    <location>
        <begin position="10"/>
        <end position="17"/>
    </location>
    <ligand>
        <name>GTP</name>
        <dbReference type="ChEBI" id="CHEBI:37565"/>
        <label>1</label>
    </ligand>
</feature>
<comment type="similarity">
    <text evidence="1 8 9 10">Belongs to the TRAFAC class TrmE-Era-EngA-EngB-Septin-like GTPase superfamily. EngA (Der) GTPase family.</text>
</comment>
<dbReference type="Gene3D" id="3.30.300.20">
    <property type="match status" value="1"/>
</dbReference>
<evidence type="ECO:0000256" key="10">
    <source>
        <dbReference type="RuleBase" id="RU004481"/>
    </source>
</evidence>
<dbReference type="OrthoDB" id="9805918at2"/>
<dbReference type="Pfam" id="PF14714">
    <property type="entry name" value="KH_dom-like"/>
    <property type="match status" value="1"/>
</dbReference>
<dbReference type="PANTHER" id="PTHR43834:SF6">
    <property type="entry name" value="GTPASE DER"/>
    <property type="match status" value="1"/>
</dbReference>
<dbReference type="GO" id="GO:0043022">
    <property type="term" value="F:ribosome binding"/>
    <property type="evidence" value="ECO:0007669"/>
    <property type="project" value="TreeGrafter"/>
</dbReference>
<dbReference type="Gene3D" id="3.40.50.300">
    <property type="entry name" value="P-loop containing nucleotide triphosphate hydrolases"/>
    <property type="match status" value="2"/>
</dbReference>
<protein>
    <recommendedName>
        <fullName evidence="2 8">GTPase Der</fullName>
    </recommendedName>
    <alternativeName>
        <fullName evidence="7 8">GTP-binding protein EngA</fullName>
    </alternativeName>
</protein>
<gene>
    <name evidence="8 13" type="primary">der</name>
    <name evidence="13" type="ORF">ETAA1_45890</name>
</gene>
<reference evidence="13 14" key="1">
    <citation type="submission" date="2019-02" db="EMBL/GenBank/DDBJ databases">
        <title>Deep-cultivation of Planctomycetes and their phenomic and genomic characterization uncovers novel biology.</title>
        <authorList>
            <person name="Wiegand S."/>
            <person name="Jogler M."/>
            <person name="Boedeker C."/>
            <person name="Pinto D."/>
            <person name="Vollmers J."/>
            <person name="Rivas-Marin E."/>
            <person name="Kohn T."/>
            <person name="Peeters S.H."/>
            <person name="Heuer A."/>
            <person name="Rast P."/>
            <person name="Oberbeckmann S."/>
            <person name="Bunk B."/>
            <person name="Jeske O."/>
            <person name="Meyerdierks A."/>
            <person name="Storesund J.E."/>
            <person name="Kallscheuer N."/>
            <person name="Luecker S."/>
            <person name="Lage O.M."/>
            <person name="Pohl T."/>
            <person name="Merkel B.J."/>
            <person name="Hornburger P."/>
            <person name="Mueller R.-W."/>
            <person name="Bruemmer F."/>
            <person name="Labrenz M."/>
            <person name="Spormann A.M."/>
            <person name="Op den Camp H."/>
            <person name="Overmann J."/>
            <person name="Amann R."/>
            <person name="Jetten M.S.M."/>
            <person name="Mascher T."/>
            <person name="Medema M.H."/>
            <person name="Devos D.P."/>
            <person name="Kaster A.-K."/>
            <person name="Ovreas L."/>
            <person name="Rohde M."/>
            <person name="Galperin M.Y."/>
            <person name="Jogler C."/>
        </authorList>
    </citation>
    <scope>NUCLEOTIDE SEQUENCE [LARGE SCALE GENOMIC DNA]</scope>
    <source>
        <strain evidence="13 14">ETA_A1</strain>
    </source>
</reference>
<evidence type="ECO:0000256" key="8">
    <source>
        <dbReference type="HAMAP-Rule" id="MF_00195"/>
    </source>
</evidence>
<dbReference type="InterPro" id="IPR016484">
    <property type="entry name" value="GTPase_Der"/>
</dbReference>
<evidence type="ECO:0000313" key="13">
    <source>
        <dbReference type="EMBL" id="QDU22606.1"/>
    </source>
</evidence>
<feature type="domain" description="EngA-type G" evidence="12">
    <location>
        <begin position="4"/>
        <end position="168"/>
    </location>
</feature>